<evidence type="ECO:0000313" key="2">
    <source>
        <dbReference type="EMBL" id="CBJ88778.1"/>
    </source>
</evidence>
<evidence type="ECO:0000256" key="1">
    <source>
        <dbReference type="SAM" id="MobiDB-lite"/>
    </source>
</evidence>
<feature type="region of interest" description="Disordered" evidence="1">
    <location>
        <begin position="1"/>
        <end position="21"/>
    </location>
</feature>
<evidence type="ECO:0000313" key="3">
    <source>
        <dbReference type="Proteomes" id="UP000008075"/>
    </source>
</evidence>
<keyword evidence="3" id="KW-1185">Reference proteome</keyword>
<dbReference type="HOGENOM" id="CLU_3124267_0_0_6"/>
<reference evidence="2 3" key="1">
    <citation type="journal article" date="2011" name="PLoS ONE">
        <title>The entomopathogenic bacterial endosymbionts xenorhabdus and photorhabdus: convergent lifestyles from divergent genomes.</title>
        <authorList>
            <person name="Chaston J.M."/>
            <person name="Suen G."/>
            <person name="Tucker S.L."/>
            <person name="Andersen A.W."/>
            <person name="Bhasin A."/>
            <person name="Bode E."/>
            <person name="Bode H.B."/>
            <person name="Brachmann A.O."/>
            <person name="Cowles C.E."/>
            <person name="Cowles K.N."/>
            <person name="Darby C."/>
            <person name="de Leon L."/>
            <person name="Drace K."/>
            <person name="Du Z."/>
            <person name="Givaudan A."/>
            <person name="Herbert Tran E.E."/>
            <person name="Jewell K.A."/>
            <person name="Knack J.J."/>
            <person name="Krasomil-Osterfeld K.C."/>
            <person name="Kukor R."/>
            <person name="Lanois A."/>
            <person name="Latreille P."/>
            <person name="Leimgruber N.K."/>
            <person name="Lipke C.M."/>
            <person name="Liu R."/>
            <person name="Lu X."/>
            <person name="Martens E.C."/>
            <person name="Marri P.R."/>
            <person name="Medigue C."/>
            <person name="Menard M.L."/>
            <person name="Miller N.M."/>
            <person name="Morales-Soto N."/>
            <person name="Norton S."/>
            <person name="Ogier J.C."/>
            <person name="Orchard S.S."/>
            <person name="Park D."/>
            <person name="Park Y."/>
            <person name="Qurollo B.A."/>
            <person name="Sugar D.R."/>
            <person name="Richards G.R."/>
            <person name="Rouy Z."/>
            <person name="Slominski B."/>
            <person name="Slominski K."/>
            <person name="Snyder H."/>
            <person name="Tjaden B.C."/>
            <person name="van der Hoeven R."/>
            <person name="Welch R.D."/>
            <person name="Wheeler C."/>
            <person name="Xiang B."/>
            <person name="Barbazuk B."/>
            <person name="Gaudriault S."/>
            <person name="Goodner B."/>
            <person name="Slater S.C."/>
            <person name="Forst S."/>
            <person name="Goldman B.S."/>
            <person name="Goodrich-Blair H."/>
        </authorList>
    </citation>
    <scope>NUCLEOTIDE SEQUENCE [LARGE SCALE GENOMIC DNA]</scope>
    <source>
        <strain evidence="3">ATCC 19061 / DSM 3370 / CCUG 14189 / LMG 1036 / NCIMB 9965 / AN6</strain>
    </source>
</reference>
<protein>
    <submittedName>
        <fullName evidence="2">Uncharacterized protein</fullName>
    </submittedName>
</protein>
<sequence>MWQLSAPRKHKKAANHNVMASTKQWSAEKNFTKSQFFFSLPLDDEMNDPI</sequence>
<dbReference type="KEGG" id="xne:XNC1_0707"/>
<name>D3VJM2_XENNA</name>
<gene>
    <name evidence="2" type="ordered locus">XNC1_0707</name>
</gene>
<dbReference type="STRING" id="406817.XNC1_0707"/>
<organism evidence="2 3">
    <name type="scientific">Xenorhabdus nematophila (strain ATCC 19061 / DSM 3370 / CCUG 14189 / LMG 1036 / NCIMB 9965 / AN6)</name>
    <dbReference type="NCBI Taxonomy" id="406817"/>
    <lineage>
        <taxon>Bacteria</taxon>
        <taxon>Pseudomonadati</taxon>
        <taxon>Pseudomonadota</taxon>
        <taxon>Gammaproteobacteria</taxon>
        <taxon>Enterobacterales</taxon>
        <taxon>Morganellaceae</taxon>
        <taxon>Xenorhabdus</taxon>
    </lineage>
</organism>
<dbReference type="EMBL" id="FN667742">
    <property type="protein sequence ID" value="CBJ88778.1"/>
    <property type="molecule type" value="Genomic_DNA"/>
</dbReference>
<dbReference type="Proteomes" id="UP000008075">
    <property type="component" value="Chromosome"/>
</dbReference>
<accession>D3VJM2</accession>
<proteinExistence type="predicted"/>
<dbReference type="AlphaFoldDB" id="D3VJM2"/>